<gene>
    <name evidence="20" type="ORF">HETSPECPRED_000664</name>
</gene>
<evidence type="ECO:0000256" key="10">
    <source>
        <dbReference type="ARBA" id="ARBA00022829"/>
    </source>
</evidence>
<accession>A0A8H3G783</accession>
<keyword evidence="11" id="KW-0995">Kinetochore</keyword>
<keyword evidence="7" id="KW-0132">Cell division</keyword>
<dbReference type="OrthoDB" id="10016597at2759"/>
<keyword evidence="10" id="KW-0159">Chromosome partition</keyword>
<keyword evidence="9" id="KW-0498">Mitosis</keyword>
<comment type="caution">
    <text evidence="20">The sequence shown here is derived from an EMBL/GenBank/DDBJ whole genome shotgun (WGS) entry which is preliminary data.</text>
</comment>
<dbReference type="GO" id="GO:0051301">
    <property type="term" value="P:cell division"/>
    <property type="evidence" value="ECO:0007669"/>
    <property type="project" value="UniProtKB-KW"/>
</dbReference>
<dbReference type="EMBL" id="CAJPDS010000105">
    <property type="protein sequence ID" value="CAF9937804.1"/>
    <property type="molecule type" value="Genomic_DNA"/>
</dbReference>
<organism evidence="20 21">
    <name type="scientific">Heterodermia speciosa</name>
    <dbReference type="NCBI Taxonomy" id="116794"/>
    <lineage>
        <taxon>Eukaryota</taxon>
        <taxon>Fungi</taxon>
        <taxon>Dikarya</taxon>
        <taxon>Ascomycota</taxon>
        <taxon>Pezizomycotina</taxon>
        <taxon>Lecanoromycetes</taxon>
        <taxon>OSLEUM clade</taxon>
        <taxon>Lecanoromycetidae</taxon>
        <taxon>Caliciales</taxon>
        <taxon>Physciaceae</taxon>
        <taxon>Heterodermia</taxon>
    </lineage>
</organism>
<keyword evidence="21" id="KW-1185">Reference proteome</keyword>
<keyword evidence="5" id="KW-0158">Chromosome</keyword>
<evidence type="ECO:0000256" key="5">
    <source>
        <dbReference type="ARBA" id="ARBA00022454"/>
    </source>
</evidence>
<comment type="subcellular location">
    <subcellularLocation>
        <location evidence="3">Chromosome</location>
        <location evidence="3">Centromere</location>
        <location evidence="3">Kinetochore</location>
    </subcellularLocation>
    <subcellularLocation>
        <location evidence="2">Cytoplasm</location>
        <location evidence="2">Cytoskeleton</location>
        <location evidence="2">Spindle</location>
    </subcellularLocation>
    <subcellularLocation>
        <location evidence="1">Nucleus</location>
    </subcellularLocation>
</comment>
<protein>
    <recommendedName>
        <fullName evidence="17">DASH complex subunit SPC34</fullName>
    </recommendedName>
    <alternativeName>
        <fullName evidence="18">Outer kinetochore protein SPC34</fullName>
    </alternativeName>
</protein>
<evidence type="ECO:0000256" key="19">
    <source>
        <dbReference type="SAM" id="MobiDB-lite"/>
    </source>
</evidence>
<evidence type="ECO:0000256" key="18">
    <source>
        <dbReference type="ARBA" id="ARBA00044346"/>
    </source>
</evidence>
<evidence type="ECO:0000256" key="9">
    <source>
        <dbReference type="ARBA" id="ARBA00022776"/>
    </source>
</evidence>
<dbReference type="Pfam" id="PF08657">
    <property type="entry name" value="DASH_Spc34"/>
    <property type="match status" value="2"/>
</dbReference>
<dbReference type="Proteomes" id="UP000664521">
    <property type="component" value="Unassembled WGS sequence"/>
</dbReference>
<evidence type="ECO:0000256" key="16">
    <source>
        <dbReference type="ARBA" id="ARBA00023328"/>
    </source>
</evidence>
<keyword evidence="14" id="KW-0539">Nucleus</keyword>
<dbReference type="GO" id="GO:0042729">
    <property type="term" value="C:DASH complex"/>
    <property type="evidence" value="ECO:0007669"/>
    <property type="project" value="InterPro"/>
</dbReference>
<evidence type="ECO:0000256" key="1">
    <source>
        <dbReference type="ARBA" id="ARBA00004123"/>
    </source>
</evidence>
<dbReference type="GO" id="GO:0008608">
    <property type="term" value="P:attachment of spindle microtubules to kinetochore"/>
    <property type="evidence" value="ECO:0007669"/>
    <property type="project" value="InterPro"/>
</dbReference>
<evidence type="ECO:0000256" key="8">
    <source>
        <dbReference type="ARBA" id="ARBA00022701"/>
    </source>
</evidence>
<keyword evidence="13" id="KW-0206">Cytoskeleton</keyword>
<comment type="similarity">
    <text evidence="4">Belongs to the DASH complex SPC34 family.</text>
</comment>
<reference evidence="20" key="1">
    <citation type="submission" date="2021-03" db="EMBL/GenBank/DDBJ databases">
        <authorList>
            <person name="Tagirdzhanova G."/>
        </authorList>
    </citation>
    <scope>NUCLEOTIDE SEQUENCE</scope>
</reference>
<dbReference type="InterPro" id="IPR013966">
    <property type="entry name" value="Spc34"/>
</dbReference>
<dbReference type="AlphaFoldDB" id="A0A8H3G783"/>
<evidence type="ECO:0000313" key="20">
    <source>
        <dbReference type="EMBL" id="CAF9937804.1"/>
    </source>
</evidence>
<feature type="region of interest" description="Disordered" evidence="19">
    <location>
        <begin position="169"/>
        <end position="251"/>
    </location>
</feature>
<sequence length="251" mass="28200">MPLLENHLEQIQSSSTAIAELPFPAPRRFTNALLRSHDITTLIRDTESHERALFDLSPLVSDGLAPRRRTIYSSRSPNERLFNGIDQHRQPRYGSAVATLLAGELGDQIRKEGGKGARERGEPDVEVLLQGAEKLCGVYPIPGASEKITSLRTRHDQLTSSVARFEARVSKQTGQLAQINKGKDTHGDYDDDEHSDGSDDHARLRSTLEQPQITAEDFLREEEEIRELEKKKRALESRVSEMERDLGGLLR</sequence>
<evidence type="ECO:0000256" key="12">
    <source>
        <dbReference type="ARBA" id="ARBA00023054"/>
    </source>
</evidence>
<evidence type="ECO:0000256" key="4">
    <source>
        <dbReference type="ARBA" id="ARBA00008491"/>
    </source>
</evidence>
<evidence type="ECO:0000256" key="11">
    <source>
        <dbReference type="ARBA" id="ARBA00022838"/>
    </source>
</evidence>
<keyword evidence="15" id="KW-0131">Cell cycle</keyword>
<feature type="compositionally biased region" description="Basic and acidic residues" evidence="19">
    <location>
        <begin position="227"/>
        <end position="251"/>
    </location>
</feature>
<keyword evidence="6" id="KW-0963">Cytoplasm</keyword>
<proteinExistence type="inferred from homology"/>
<keyword evidence="8" id="KW-0493">Microtubule</keyword>
<keyword evidence="12" id="KW-0175">Coiled coil</keyword>
<evidence type="ECO:0000256" key="2">
    <source>
        <dbReference type="ARBA" id="ARBA00004186"/>
    </source>
</evidence>
<dbReference type="GO" id="GO:0005876">
    <property type="term" value="C:spindle microtubule"/>
    <property type="evidence" value="ECO:0007669"/>
    <property type="project" value="InterPro"/>
</dbReference>
<evidence type="ECO:0000256" key="3">
    <source>
        <dbReference type="ARBA" id="ARBA00004629"/>
    </source>
</evidence>
<evidence type="ECO:0000256" key="13">
    <source>
        <dbReference type="ARBA" id="ARBA00023212"/>
    </source>
</evidence>
<evidence type="ECO:0000256" key="14">
    <source>
        <dbReference type="ARBA" id="ARBA00023242"/>
    </source>
</evidence>
<evidence type="ECO:0000256" key="7">
    <source>
        <dbReference type="ARBA" id="ARBA00022618"/>
    </source>
</evidence>
<evidence type="ECO:0000256" key="15">
    <source>
        <dbReference type="ARBA" id="ARBA00023306"/>
    </source>
</evidence>
<evidence type="ECO:0000256" key="6">
    <source>
        <dbReference type="ARBA" id="ARBA00022490"/>
    </source>
</evidence>
<evidence type="ECO:0000313" key="21">
    <source>
        <dbReference type="Proteomes" id="UP000664521"/>
    </source>
</evidence>
<name>A0A8H3G783_9LECA</name>
<evidence type="ECO:0000256" key="17">
    <source>
        <dbReference type="ARBA" id="ARBA00044112"/>
    </source>
</evidence>
<keyword evidence="16" id="KW-0137">Centromere</keyword>